<dbReference type="InterPro" id="IPR001087">
    <property type="entry name" value="GDSL"/>
</dbReference>
<evidence type="ECO:0000313" key="5">
    <source>
        <dbReference type="Proteomes" id="UP001152049"/>
    </source>
</evidence>
<dbReference type="Gene3D" id="2.130.10.130">
    <property type="entry name" value="Integrin alpha, N-terminal"/>
    <property type="match status" value="1"/>
</dbReference>
<dbReference type="InterPro" id="IPR036514">
    <property type="entry name" value="SGNH_hydro_sf"/>
</dbReference>
<feature type="signal peptide" evidence="3">
    <location>
        <begin position="1"/>
        <end position="22"/>
    </location>
</feature>
<dbReference type="InterPro" id="IPR051532">
    <property type="entry name" value="Ester_Hydrolysis_Enzymes"/>
</dbReference>
<evidence type="ECO:0000313" key="4">
    <source>
        <dbReference type="EMBL" id="KAJ4250170.1"/>
    </source>
</evidence>
<dbReference type="CDD" id="cd01833">
    <property type="entry name" value="XynB_like"/>
    <property type="match status" value="1"/>
</dbReference>
<proteinExistence type="predicted"/>
<keyword evidence="1 3" id="KW-0732">Signal</keyword>
<dbReference type="GO" id="GO:0004622">
    <property type="term" value="F:phosphatidylcholine lysophospholipase activity"/>
    <property type="evidence" value="ECO:0007669"/>
    <property type="project" value="TreeGrafter"/>
</dbReference>
<keyword evidence="5" id="KW-1185">Reference proteome</keyword>
<feature type="region of interest" description="Disordered" evidence="2">
    <location>
        <begin position="873"/>
        <end position="903"/>
    </location>
</feature>
<dbReference type="SUPFAM" id="SSF52266">
    <property type="entry name" value="SGNH hydrolase"/>
    <property type="match status" value="2"/>
</dbReference>
<dbReference type="Pfam" id="PF13517">
    <property type="entry name" value="FG-GAP_3"/>
    <property type="match status" value="1"/>
</dbReference>
<dbReference type="Proteomes" id="UP001152049">
    <property type="component" value="Unassembled WGS sequence"/>
</dbReference>
<dbReference type="EMBL" id="JAOQAZ010000031">
    <property type="protein sequence ID" value="KAJ4250170.1"/>
    <property type="molecule type" value="Genomic_DNA"/>
</dbReference>
<dbReference type="PANTHER" id="PTHR30383">
    <property type="entry name" value="THIOESTERASE 1/PROTEASE 1/LYSOPHOSPHOLIPASE L1"/>
    <property type="match status" value="1"/>
</dbReference>
<dbReference type="Pfam" id="PF00657">
    <property type="entry name" value="Lipase_GDSL"/>
    <property type="match status" value="1"/>
</dbReference>
<dbReference type="PANTHER" id="PTHR30383:SF31">
    <property type="entry name" value="SGNH HYDROLASE-TYPE ESTERASE DOMAIN-CONTAINING PROTEIN-RELATED"/>
    <property type="match status" value="1"/>
</dbReference>
<gene>
    <name evidence="4" type="ORF">NW762_011984</name>
</gene>
<evidence type="ECO:0000256" key="2">
    <source>
        <dbReference type="SAM" id="MobiDB-lite"/>
    </source>
</evidence>
<dbReference type="OrthoDB" id="3915838at2759"/>
<dbReference type="SUPFAM" id="SSF69318">
    <property type="entry name" value="Integrin alpha N-terminal domain"/>
    <property type="match status" value="2"/>
</dbReference>
<name>A0A9W8RSJ5_9HYPO</name>
<dbReference type="Gene3D" id="3.40.50.1110">
    <property type="entry name" value="SGNH hydrolase"/>
    <property type="match status" value="2"/>
</dbReference>
<evidence type="ECO:0000256" key="3">
    <source>
        <dbReference type="SAM" id="SignalP"/>
    </source>
</evidence>
<evidence type="ECO:0008006" key="6">
    <source>
        <dbReference type="Google" id="ProtNLM"/>
    </source>
</evidence>
<feature type="chain" id="PRO_5040874612" description="SGNH hydrolase-type esterase domain-containing protein" evidence="3">
    <location>
        <begin position="23"/>
        <end position="1437"/>
    </location>
</feature>
<dbReference type="InterPro" id="IPR028994">
    <property type="entry name" value="Integrin_alpha_N"/>
</dbReference>
<accession>A0A9W8RSJ5</accession>
<organism evidence="4 5">
    <name type="scientific">Fusarium torreyae</name>
    <dbReference type="NCBI Taxonomy" id="1237075"/>
    <lineage>
        <taxon>Eukaryota</taxon>
        <taxon>Fungi</taxon>
        <taxon>Dikarya</taxon>
        <taxon>Ascomycota</taxon>
        <taxon>Pezizomycotina</taxon>
        <taxon>Sordariomycetes</taxon>
        <taxon>Hypocreomycetidae</taxon>
        <taxon>Hypocreales</taxon>
        <taxon>Nectriaceae</taxon>
        <taxon>Fusarium</taxon>
    </lineage>
</organism>
<sequence length="1437" mass="158987">MHVKTVLGLIVPALAFLGGVEGVPSGQYSSYETELKETAFGSDHVGLTTRQSAKPALRIMPLGASIVSGVGSSTGNGFRKYLRDQLRYKGWLVNMVGSKQNGDMKDRDFEATSGDTIDQVRTKARNSYGYKPNVVVMNVGTNDANQGLVNGASSRLEALLNDLWSSDGMSKTFVVVSSVIQRKDATAESNRKQINEQYKKMVTRLQSLGKPINYVDIEIPLNDLVSDGIHPNDAGHKKMAIKFWHGIEWAYQSGLIYEAAPISSSKDNTCDKKPGQAQYGGITQKGSGDDDGIYYHNSQEMGTIWSYTSEFDRDQWFFTRLYGSKYDDIVGWWITDNVVSFATWKNNGGGKFSRVSDLDTKLYCKTRGIWWVDINADGYDDFLCVSPNGDTLASINNKDGTATHPPTFRNIGMIKGNVGYAQDRVRWGDIDGDGRADYMVLDDGGNVRAWRNSGTSDTPSWQSLGLRFTAKGMGDMRGVRFEDINGDGRDDWLWVSDTGATTTWTNSRSCKKGKQGDGLNVAWRQGFWKGASSGPTHAGVGATSRDRIHFARIYGEAGFGLLPKVDYVYLQSTKQSDGRFKFDMKVWKNIGDGSTKLKADGNKYCNMHGHEDGRQDYVWTLSTGKMTVWRNLGKKSVSGENDVFWSTPKDLWNPGRKLDRRDLHLVDWNNDGACDIAWVDPDNNNKVSVWLNNYKKTGDFTWTYLADPAPVLNCPEKRGVGIHDLPVRFADVSNNGMSDYICIQPDGRFYGWTHNSDGSWEKIAQFKKAEGIDRANIRFGNVNGQGGQDMIWVDKYTGDATVYINKGKMDTGGSNWLFLKSGKQYAGSWAGTCQYFPDLDGDGRADLHSIMATFTNRGETFFNRCGLTDATGDDAGWAPGQDQGFGDLPASSDEPGNGGTTPALPSTCESVCWDVVEDKQTKCLKDGTEWDMEDRDDDIPDDPLNIRKLAAIGDSYSAGIGAGDRLGSVYDAFKTGSGAVMKDVLDNQIPELDDNQDAITLSIGGNDVGLVSLLNSCIFQIGVFTKLQAAEAKALAELDPDYAWAKDWDWDSLARGCEGQIEWSTGLATSQAFSTNLDNVLTAAKKKLANGARIYVTGYAKFFDEDLTAECDQVTWSTWIYKLANIGQPAAYLTRSRREALNLLVDTVNSQIQAAVERAGDSVKFIHYDPFVGKFGGRYCEPGVDESTSESNTRQGLMFYELNTWDPSGTSPWKRETDGGELSGTFYGDVLILAQITRLLDPNAELHHEGDDKRLASEKALARRASVVDYLIPAGYGRVFHPQIPLHAMIASLVIYEIMVDHQIRTGYAVWTPPSDNNTCAPGGGETGPDQDTAKWKVLIYEKEPECTVHDDTRYRMIWGSELDKCYTFGDNMPGTGCAPRLPKEQNQNDTELRNTIGYDIATIEYETDRKAVTRATKDVKDIVNMTSRLNKIEEGF</sequence>
<evidence type="ECO:0000256" key="1">
    <source>
        <dbReference type="ARBA" id="ARBA00022729"/>
    </source>
</evidence>
<protein>
    <recommendedName>
        <fullName evidence="6">SGNH hydrolase-type esterase domain-containing protein</fullName>
    </recommendedName>
</protein>
<comment type="caution">
    <text evidence="4">The sequence shown here is derived from an EMBL/GenBank/DDBJ whole genome shotgun (WGS) entry which is preliminary data.</text>
</comment>
<dbReference type="InterPro" id="IPR013517">
    <property type="entry name" value="FG-GAP"/>
</dbReference>
<reference evidence="4" key="1">
    <citation type="submission" date="2022-09" db="EMBL/GenBank/DDBJ databases">
        <title>Fusarium specimens isolated from Avocado Roots.</title>
        <authorList>
            <person name="Stajich J."/>
            <person name="Roper C."/>
            <person name="Heimlech-Rivalta G."/>
        </authorList>
    </citation>
    <scope>NUCLEOTIDE SEQUENCE</scope>
    <source>
        <strain evidence="4">CF00136</strain>
    </source>
</reference>